<dbReference type="InterPro" id="IPR000595">
    <property type="entry name" value="cNMP-bd_dom"/>
</dbReference>
<dbReference type="CDD" id="cd00038">
    <property type="entry name" value="CAP_ED"/>
    <property type="match status" value="1"/>
</dbReference>
<dbReference type="GO" id="GO:0006355">
    <property type="term" value="P:regulation of DNA-templated transcription"/>
    <property type="evidence" value="ECO:0007669"/>
    <property type="project" value="InterPro"/>
</dbReference>
<accession>A0A372MJR3</accession>
<reference evidence="7" key="1">
    <citation type="submission" date="2018-08" db="EMBL/GenBank/DDBJ databases">
        <authorList>
            <person name="Grouzdev D.S."/>
            <person name="Krutkina M.S."/>
        </authorList>
    </citation>
    <scope>NUCLEOTIDE SEQUENCE [LARGE SCALE GENOMIC DNA]</scope>
    <source>
        <strain evidence="7">4-11</strain>
    </source>
</reference>
<evidence type="ECO:0000256" key="1">
    <source>
        <dbReference type="ARBA" id="ARBA00023015"/>
    </source>
</evidence>
<sequence>MNIYEIVHHSYLFEQIAANELPQLLDCLKSRTSNFPKDYTIIAEGDFTDEMGIVLQGSVHIVRHDFWGNRTVVTYIGEGGTFAETVAFSQSPSEVSAITSQPTTILFLNINKVVTTCSTNCVYHHMLIENLVRLLSHKNLELMQKINHITKHNTREKLRSYLSAESKRQGNKKTFTIPFDRQHLADYLCVERSAMSTELSKMRSEGLVDYHKSTFTLLEEN</sequence>
<proteinExistence type="predicted"/>
<comment type="caution">
    <text evidence="6">The sequence shown here is derived from an EMBL/GenBank/DDBJ whole genome shotgun (WGS) entry which is preliminary data.</text>
</comment>
<dbReference type="SMART" id="SM00100">
    <property type="entry name" value="cNMP"/>
    <property type="match status" value="1"/>
</dbReference>
<keyword evidence="7" id="KW-1185">Reference proteome</keyword>
<dbReference type="OrthoDB" id="9774616at2"/>
<name>A0A372MJR3_9SPIR</name>
<dbReference type="Gene3D" id="2.60.120.10">
    <property type="entry name" value="Jelly Rolls"/>
    <property type="match status" value="1"/>
</dbReference>
<reference evidence="6 7" key="2">
    <citation type="submission" date="2018-09" db="EMBL/GenBank/DDBJ databases">
        <title>Genome of Sphaerochaeta halotolerans strain 4-11.</title>
        <authorList>
            <person name="Nazina T.N."/>
            <person name="Sokolova D.S."/>
        </authorList>
    </citation>
    <scope>NUCLEOTIDE SEQUENCE [LARGE SCALE GENOMIC DNA]</scope>
    <source>
        <strain evidence="6 7">4-11</strain>
    </source>
</reference>
<evidence type="ECO:0000259" key="5">
    <source>
        <dbReference type="PROSITE" id="PS51063"/>
    </source>
</evidence>
<evidence type="ECO:0000256" key="2">
    <source>
        <dbReference type="ARBA" id="ARBA00023125"/>
    </source>
</evidence>
<dbReference type="AlphaFoldDB" id="A0A372MJR3"/>
<keyword evidence="3" id="KW-0804">Transcription</keyword>
<dbReference type="PROSITE" id="PS51063">
    <property type="entry name" value="HTH_CRP_2"/>
    <property type="match status" value="1"/>
</dbReference>
<dbReference type="Proteomes" id="UP000264002">
    <property type="component" value="Unassembled WGS sequence"/>
</dbReference>
<dbReference type="InterPro" id="IPR036390">
    <property type="entry name" value="WH_DNA-bd_sf"/>
</dbReference>
<dbReference type="PROSITE" id="PS50042">
    <property type="entry name" value="CNMP_BINDING_3"/>
    <property type="match status" value="1"/>
</dbReference>
<dbReference type="InterPro" id="IPR018490">
    <property type="entry name" value="cNMP-bd_dom_sf"/>
</dbReference>
<protein>
    <submittedName>
        <fullName evidence="6">Crp/Fnr family transcriptional regulator</fullName>
    </submittedName>
</protein>
<dbReference type="RefSeq" id="WP_117329504.1">
    <property type="nucleotide sequence ID" value="NZ_QUWK01000003.1"/>
</dbReference>
<dbReference type="Pfam" id="PF00027">
    <property type="entry name" value="cNMP_binding"/>
    <property type="match status" value="1"/>
</dbReference>
<dbReference type="EMBL" id="QUWK01000003">
    <property type="protein sequence ID" value="RFU95556.1"/>
    <property type="molecule type" value="Genomic_DNA"/>
</dbReference>
<evidence type="ECO:0000313" key="6">
    <source>
        <dbReference type="EMBL" id="RFU95556.1"/>
    </source>
</evidence>
<dbReference type="GO" id="GO:0003677">
    <property type="term" value="F:DNA binding"/>
    <property type="evidence" value="ECO:0007669"/>
    <property type="project" value="UniProtKB-KW"/>
</dbReference>
<evidence type="ECO:0000313" key="7">
    <source>
        <dbReference type="Proteomes" id="UP000264002"/>
    </source>
</evidence>
<dbReference type="SUPFAM" id="SSF46785">
    <property type="entry name" value="Winged helix' DNA-binding domain"/>
    <property type="match status" value="1"/>
</dbReference>
<dbReference type="Pfam" id="PF13545">
    <property type="entry name" value="HTH_Crp_2"/>
    <property type="match status" value="1"/>
</dbReference>
<evidence type="ECO:0000259" key="4">
    <source>
        <dbReference type="PROSITE" id="PS50042"/>
    </source>
</evidence>
<feature type="domain" description="HTH crp-type" evidence="5">
    <location>
        <begin position="152"/>
        <end position="221"/>
    </location>
</feature>
<dbReference type="InterPro" id="IPR014710">
    <property type="entry name" value="RmlC-like_jellyroll"/>
</dbReference>
<evidence type="ECO:0000256" key="3">
    <source>
        <dbReference type="ARBA" id="ARBA00023163"/>
    </source>
</evidence>
<gene>
    <name evidence="6" type="ORF">DYP60_03525</name>
</gene>
<dbReference type="SUPFAM" id="SSF51206">
    <property type="entry name" value="cAMP-binding domain-like"/>
    <property type="match status" value="1"/>
</dbReference>
<keyword evidence="2" id="KW-0238">DNA-binding</keyword>
<dbReference type="InterPro" id="IPR012318">
    <property type="entry name" value="HTH_CRP"/>
</dbReference>
<keyword evidence="1" id="KW-0805">Transcription regulation</keyword>
<organism evidence="6 7">
    <name type="scientific">Sphaerochaeta halotolerans</name>
    <dbReference type="NCBI Taxonomy" id="2293840"/>
    <lineage>
        <taxon>Bacteria</taxon>
        <taxon>Pseudomonadati</taxon>
        <taxon>Spirochaetota</taxon>
        <taxon>Spirochaetia</taxon>
        <taxon>Spirochaetales</taxon>
        <taxon>Sphaerochaetaceae</taxon>
        <taxon>Sphaerochaeta</taxon>
    </lineage>
</organism>
<feature type="domain" description="Cyclic nucleotide-binding" evidence="4">
    <location>
        <begin position="12"/>
        <end position="109"/>
    </location>
</feature>